<dbReference type="Proteomes" id="UP000607397">
    <property type="component" value="Unassembled WGS sequence"/>
</dbReference>
<gene>
    <name evidence="1" type="ORF">GS597_02180</name>
</gene>
<dbReference type="Pfam" id="PF13384">
    <property type="entry name" value="HTH_23"/>
    <property type="match status" value="1"/>
</dbReference>
<evidence type="ECO:0000313" key="1">
    <source>
        <dbReference type="EMBL" id="NCJ05339.1"/>
    </source>
</evidence>
<dbReference type="EMBL" id="WVIC01000003">
    <property type="protein sequence ID" value="NCJ05339.1"/>
    <property type="molecule type" value="Genomic_DNA"/>
</dbReference>
<evidence type="ECO:0000313" key="2">
    <source>
        <dbReference type="Proteomes" id="UP000607397"/>
    </source>
</evidence>
<comment type="caution">
    <text evidence="1">The sequence shown here is derived from an EMBL/GenBank/DDBJ whole genome shotgun (WGS) entry which is preliminary data.</text>
</comment>
<keyword evidence="2" id="KW-1185">Reference proteome</keyword>
<sequence length="125" mass="14233">MPKTSKSKIEREQRKAKAIALRLEGKTVRAIADELNVSVGLAFKDIDDSLAQLRESQHHSAEKYLAMELARLDAAMAAIARHRFSAHPWQRSTLNPTKTKPVAIGVEHRGIKMQKQPNRKWKEIR</sequence>
<name>A0A8K2ABY0_9CYAN</name>
<reference evidence="1" key="1">
    <citation type="submission" date="2019-12" db="EMBL/GenBank/DDBJ databases">
        <title>High-Quality draft genome sequences of three cyanobacteria isolated from the limestone walls of the Old Cathedral of Coimbra.</title>
        <authorList>
            <person name="Tiago I."/>
            <person name="Soares F."/>
            <person name="Portugal A."/>
        </authorList>
    </citation>
    <scope>NUCLEOTIDE SEQUENCE [LARGE SCALE GENOMIC DNA]</scope>
    <source>
        <strain evidence="1">C</strain>
    </source>
</reference>
<accession>A0A8K2ABY0</accession>
<protein>
    <submittedName>
        <fullName evidence="1">Uncharacterized protein</fullName>
    </submittedName>
</protein>
<proteinExistence type="predicted"/>
<organism evidence="1 2">
    <name type="scientific">Petrachloros mirabilis ULC683</name>
    <dbReference type="NCBI Taxonomy" id="2781853"/>
    <lineage>
        <taxon>Bacteria</taxon>
        <taxon>Bacillati</taxon>
        <taxon>Cyanobacteriota</taxon>
        <taxon>Cyanophyceae</taxon>
        <taxon>Synechococcales</taxon>
        <taxon>Petrachlorosaceae</taxon>
        <taxon>Petrachloros</taxon>
        <taxon>Petrachloros mirabilis</taxon>
    </lineage>
</organism>
<dbReference type="AlphaFoldDB" id="A0A8K2ABY0"/>
<dbReference type="RefSeq" id="WP_161823817.1">
    <property type="nucleotide sequence ID" value="NZ_WVIC01000003.1"/>
</dbReference>